<dbReference type="EMBL" id="JAACXV010000323">
    <property type="protein sequence ID" value="KAF7280082.1"/>
    <property type="molecule type" value="Genomic_DNA"/>
</dbReference>
<protein>
    <recommendedName>
        <fullName evidence="2">RAWUL domain-containing protein</fullName>
    </recommendedName>
</protein>
<evidence type="ECO:0000259" key="2">
    <source>
        <dbReference type="Pfam" id="PF16207"/>
    </source>
</evidence>
<dbReference type="GO" id="GO:1990841">
    <property type="term" value="F:promoter-specific chromatin binding"/>
    <property type="evidence" value="ECO:0007669"/>
    <property type="project" value="TreeGrafter"/>
</dbReference>
<dbReference type="Gene3D" id="3.10.20.90">
    <property type="entry name" value="Phosphatidylinositol 3-kinase Catalytic Subunit, Chain A, domain 1"/>
    <property type="match status" value="1"/>
</dbReference>
<dbReference type="Pfam" id="PF16207">
    <property type="entry name" value="RAWUL"/>
    <property type="match status" value="1"/>
</dbReference>
<dbReference type="InterPro" id="IPR032443">
    <property type="entry name" value="RAWUL"/>
</dbReference>
<evidence type="ECO:0000313" key="4">
    <source>
        <dbReference type="Proteomes" id="UP000625711"/>
    </source>
</evidence>
<feature type="compositionally biased region" description="Polar residues" evidence="1">
    <location>
        <begin position="221"/>
        <end position="230"/>
    </location>
</feature>
<feature type="compositionally biased region" description="Basic and acidic residues" evidence="1">
    <location>
        <begin position="684"/>
        <end position="696"/>
    </location>
</feature>
<feature type="compositionally biased region" description="Basic residues" evidence="1">
    <location>
        <begin position="231"/>
        <end position="241"/>
    </location>
</feature>
<feature type="compositionally biased region" description="Basic and acidic residues" evidence="1">
    <location>
        <begin position="774"/>
        <end position="792"/>
    </location>
</feature>
<feature type="compositionally biased region" description="Polar residues" evidence="1">
    <location>
        <begin position="941"/>
        <end position="951"/>
    </location>
</feature>
<feature type="compositionally biased region" description="Basic and acidic residues" evidence="1">
    <location>
        <begin position="814"/>
        <end position="825"/>
    </location>
</feature>
<feature type="compositionally biased region" description="Basic and acidic residues" evidence="1">
    <location>
        <begin position="493"/>
        <end position="505"/>
    </location>
</feature>
<feature type="domain" description="RAWUL" evidence="2">
    <location>
        <begin position="129"/>
        <end position="194"/>
    </location>
</feature>
<feature type="compositionally biased region" description="Basic and acidic residues" evidence="1">
    <location>
        <begin position="579"/>
        <end position="592"/>
    </location>
</feature>
<evidence type="ECO:0000313" key="3">
    <source>
        <dbReference type="EMBL" id="KAF7280082.1"/>
    </source>
</evidence>
<feature type="region of interest" description="Disordered" evidence="1">
    <location>
        <begin position="204"/>
        <end position="311"/>
    </location>
</feature>
<proteinExistence type="predicted"/>
<dbReference type="Proteomes" id="UP000625711">
    <property type="component" value="Unassembled WGS sequence"/>
</dbReference>
<dbReference type="AlphaFoldDB" id="A0A834IF09"/>
<gene>
    <name evidence="3" type="ORF">GWI33_006433</name>
</gene>
<feature type="compositionally biased region" description="Polar residues" evidence="1">
    <location>
        <begin position="290"/>
        <end position="302"/>
    </location>
</feature>
<comment type="caution">
    <text evidence="3">The sequence shown here is derived from an EMBL/GenBank/DDBJ whole genome shotgun (WGS) entry which is preliminary data.</text>
</comment>
<feature type="region of interest" description="Disordered" evidence="1">
    <location>
        <begin position="457"/>
        <end position="614"/>
    </location>
</feature>
<accession>A0A834IF09</accession>
<feature type="compositionally biased region" description="Polar residues" evidence="1">
    <location>
        <begin position="548"/>
        <end position="569"/>
    </location>
</feature>
<name>A0A834IF09_RHYFE</name>
<sequence>MELPNLTIFSQCLNPVNRCGKSKTVWYRLVESTLGTSCVRFPSRCQMAGPSPVIFTEQICIAKPRFRYTFRITSFLGKLSEYTAVRIFKCFLGDDSTPGAIRIPGLAINGDVQSGTNEVEEGQEAQMKRYLLCPGMCRIEVLKKFVRNKYNVDTSQFFIDILYKRVPLPDHYTLIDIGYIYSWQRNELMKFFFRIIDLNATKRTESPTNNVPLMPIKPKSRNNGLRLSNSVKRKVRRKSLGKRSSITKYRHDSKPDESKLKENPEMDTNKTDTITNEKEQDTSKDDVFGDNSTKSDSAQEETCNIPAGPTNCDKNETTKDAFAFVDEEDNKTVSLKKSEDKRPCYEASVKTETATKETVCIKTEPVKQEMPFLPVIKQEPISPEKSNPNEGTFIFKLSKDLLDDNSKQIYSKPVTKSYTSITLNRSENVEIITKIQPVSNKDGHPIGHHIIKQTIKKGPRVKNSNTRKTKLGSPKVIIGRKAPKKIPSPKASKRTDSPRPVRPVREPPPLPPPPLPVPEPVENLEPEDEKSRFFKSIQLKAVPKVEIQETNSQPVHAESSSVQPSTSQGQKRKNSSPLKIDRGKVSKQDARKPVKIILQERPVNSPTAGASSRDTSLQSLIDSCKINIPSSLSITIKESSEERASTPVAPPVKNYIEILKLPDEPSNPSDKEQTPNVDNMKIGKLCDDDSEQKVDQDLSEIAKSLTEKIPMSTTVSHIVGPKQQFQIPVKTNAGATNQQLQPSPVPELNKVLSASQKEALVKLSPRSPQTFQKIFEESLRKTPDGAKSEPVEHSTPAGNKRNISDIASQLIKKTKSEEQEKKADEEPSSTPKMLIPRLPHPKSKKTSRKFEQNLFNKLVPQTVASLHSSSLGMNYTVSVGQKSPSKTTKVNGTVSPIRTDASPKLEMSPSESGGGETERQLMGKIPIPRLPHQTGKKSYPSPVTTLYSASATKADSSSPASKHDSSLDTKPPVSPLNEIKSVQAEFKVPSPSLGSPKLPDLSSSSGSSKPRTPSSKCSPKSSPLVKHMYTPNSPLPPKPVNRHPGKACGSTAHSKLPSISPKPSHAPSKLPTICPKPAAAHLPASSTSSSITNPTTNEIIERYNIQNLSQLTATLNFNPALLSTNQIALQQAMLLKHFEIQNRQNWLNRNQTSLTQYEKYLQSMSGSMNGS</sequence>
<feature type="compositionally biased region" description="Polar residues" evidence="1">
    <location>
        <begin position="877"/>
        <end position="896"/>
    </location>
</feature>
<feature type="compositionally biased region" description="Pro residues" evidence="1">
    <location>
        <begin position="506"/>
        <end position="519"/>
    </location>
</feature>
<dbReference type="PANTHER" id="PTHR10825">
    <property type="entry name" value="RING FINGER DOMAIN-CONTAINING, POLYCOMB GROUP COMPONENT"/>
    <property type="match status" value="1"/>
</dbReference>
<dbReference type="OrthoDB" id="10264655at2759"/>
<feature type="compositionally biased region" description="Polar residues" evidence="1">
    <location>
        <begin position="602"/>
        <end position="614"/>
    </location>
</feature>
<dbReference type="GO" id="GO:0000122">
    <property type="term" value="P:negative regulation of transcription by RNA polymerase II"/>
    <property type="evidence" value="ECO:0007669"/>
    <property type="project" value="TreeGrafter"/>
</dbReference>
<organism evidence="3 4">
    <name type="scientific">Rhynchophorus ferrugineus</name>
    <name type="common">Red palm weevil</name>
    <name type="synonym">Curculio ferrugineus</name>
    <dbReference type="NCBI Taxonomy" id="354439"/>
    <lineage>
        <taxon>Eukaryota</taxon>
        <taxon>Metazoa</taxon>
        <taxon>Ecdysozoa</taxon>
        <taxon>Arthropoda</taxon>
        <taxon>Hexapoda</taxon>
        <taxon>Insecta</taxon>
        <taxon>Pterygota</taxon>
        <taxon>Neoptera</taxon>
        <taxon>Endopterygota</taxon>
        <taxon>Coleoptera</taxon>
        <taxon>Polyphaga</taxon>
        <taxon>Cucujiformia</taxon>
        <taxon>Curculionidae</taxon>
        <taxon>Dryophthorinae</taxon>
        <taxon>Rhynchophorus</taxon>
    </lineage>
</organism>
<feature type="region of interest" description="Disordered" evidence="1">
    <location>
        <begin position="877"/>
        <end position="1093"/>
    </location>
</feature>
<dbReference type="GO" id="GO:0035102">
    <property type="term" value="C:PRC1 complex"/>
    <property type="evidence" value="ECO:0007669"/>
    <property type="project" value="TreeGrafter"/>
</dbReference>
<feature type="compositionally biased region" description="Basic residues" evidence="1">
    <location>
        <begin position="457"/>
        <end position="470"/>
    </location>
</feature>
<evidence type="ECO:0000256" key="1">
    <source>
        <dbReference type="SAM" id="MobiDB-lite"/>
    </source>
</evidence>
<keyword evidence="4" id="KW-1185">Reference proteome</keyword>
<dbReference type="PANTHER" id="PTHR10825:SF29">
    <property type="entry name" value="POLYCOMB GROUP RING FINGER PROTEIN 1"/>
    <property type="match status" value="1"/>
</dbReference>
<feature type="region of interest" description="Disordered" evidence="1">
    <location>
        <begin position="660"/>
        <end position="696"/>
    </location>
</feature>
<reference evidence="3" key="1">
    <citation type="submission" date="2020-08" db="EMBL/GenBank/DDBJ databases">
        <title>Genome sequencing and assembly of the red palm weevil Rhynchophorus ferrugineus.</title>
        <authorList>
            <person name="Dias G.B."/>
            <person name="Bergman C.M."/>
            <person name="Manee M."/>
        </authorList>
    </citation>
    <scope>NUCLEOTIDE SEQUENCE</scope>
    <source>
        <strain evidence="3">AA-2017</strain>
        <tissue evidence="3">Whole larva</tissue>
    </source>
</reference>
<feature type="compositionally biased region" description="Low complexity" evidence="1">
    <location>
        <begin position="989"/>
        <end position="1026"/>
    </location>
</feature>
<feature type="region of interest" description="Disordered" evidence="1">
    <location>
        <begin position="760"/>
        <end position="849"/>
    </location>
</feature>
<feature type="compositionally biased region" description="Basic and acidic residues" evidence="1">
    <location>
        <begin position="249"/>
        <end position="287"/>
    </location>
</feature>